<dbReference type="PANTHER" id="PTHR45627">
    <property type="entry name" value="ADENYLATE CYCLASE TYPE 1"/>
    <property type="match status" value="1"/>
</dbReference>
<name>A0A9D4Q8D4_RHISA</name>
<dbReference type="EMBL" id="JABSTV010001248">
    <property type="protein sequence ID" value="KAH7969790.1"/>
    <property type="molecule type" value="Genomic_DNA"/>
</dbReference>
<dbReference type="GO" id="GO:0005886">
    <property type="term" value="C:plasma membrane"/>
    <property type="evidence" value="ECO:0007669"/>
    <property type="project" value="TreeGrafter"/>
</dbReference>
<accession>A0A9D4Q8D4</accession>
<feature type="domain" description="Guanylate cyclase" evidence="12">
    <location>
        <begin position="25"/>
        <end position="73"/>
    </location>
</feature>
<dbReference type="PANTHER" id="PTHR45627:SF30">
    <property type="entry name" value="ADENYLATE CYCLASE TYPE 3"/>
    <property type="match status" value="1"/>
</dbReference>
<keyword evidence="9" id="KW-1133">Transmembrane helix</keyword>
<dbReference type="SUPFAM" id="SSF55073">
    <property type="entry name" value="Nucleotide cyclase"/>
    <property type="match status" value="1"/>
</dbReference>
<sequence>MVPLISPSAVVAQSLIKPCATQELYSKSHDSVGVLFAAMPNFSDFYTEESVNNQGLECLRFLNEVISDFDAIILWLS</sequence>
<dbReference type="GO" id="GO:0005524">
    <property type="term" value="F:ATP binding"/>
    <property type="evidence" value="ECO:0007669"/>
    <property type="project" value="UniProtKB-KW"/>
</dbReference>
<evidence type="ECO:0000256" key="7">
    <source>
        <dbReference type="ARBA" id="ARBA00022840"/>
    </source>
</evidence>
<keyword evidence="10" id="KW-0472">Membrane</keyword>
<evidence type="ECO:0000259" key="12">
    <source>
        <dbReference type="Pfam" id="PF00211"/>
    </source>
</evidence>
<evidence type="ECO:0000256" key="10">
    <source>
        <dbReference type="ARBA" id="ARBA00023136"/>
    </source>
</evidence>
<dbReference type="AlphaFoldDB" id="A0A9D4Q8D4"/>
<evidence type="ECO:0000256" key="9">
    <source>
        <dbReference type="ARBA" id="ARBA00022989"/>
    </source>
</evidence>
<proteinExistence type="predicted"/>
<dbReference type="GO" id="GO:0004016">
    <property type="term" value="F:adenylate cyclase activity"/>
    <property type="evidence" value="ECO:0007669"/>
    <property type="project" value="UniProtKB-EC"/>
</dbReference>
<dbReference type="VEuPathDB" id="VectorBase:RSAN_050617"/>
<keyword evidence="5" id="KW-0479">Metal-binding</keyword>
<evidence type="ECO:0000256" key="4">
    <source>
        <dbReference type="ARBA" id="ARBA00022692"/>
    </source>
</evidence>
<dbReference type="GO" id="GO:0007189">
    <property type="term" value="P:adenylate cyclase-activating G protein-coupled receptor signaling pathway"/>
    <property type="evidence" value="ECO:0007669"/>
    <property type="project" value="TreeGrafter"/>
</dbReference>
<evidence type="ECO:0000256" key="1">
    <source>
        <dbReference type="ARBA" id="ARBA00001593"/>
    </source>
</evidence>
<keyword evidence="8" id="KW-0460">Magnesium</keyword>
<keyword evidence="6" id="KW-0547">Nucleotide-binding</keyword>
<evidence type="ECO:0000256" key="8">
    <source>
        <dbReference type="ARBA" id="ARBA00022842"/>
    </source>
</evidence>
<dbReference type="Gene3D" id="3.30.70.1230">
    <property type="entry name" value="Nucleotide cyclase"/>
    <property type="match status" value="1"/>
</dbReference>
<reference evidence="13" key="2">
    <citation type="submission" date="2021-09" db="EMBL/GenBank/DDBJ databases">
        <authorList>
            <person name="Jia N."/>
            <person name="Wang J."/>
            <person name="Shi W."/>
            <person name="Du L."/>
            <person name="Sun Y."/>
            <person name="Zhan W."/>
            <person name="Jiang J."/>
            <person name="Wang Q."/>
            <person name="Zhang B."/>
            <person name="Ji P."/>
            <person name="Sakyi L.B."/>
            <person name="Cui X."/>
            <person name="Yuan T."/>
            <person name="Jiang B."/>
            <person name="Yang W."/>
            <person name="Lam T.T.-Y."/>
            <person name="Chang Q."/>
            <person name="Ding S."/>
            <person name="Wang X."/>
            <person name="Zhu J."/>
            <person name="Ruan X."/>
            <person name="Zhao L."/>
            <person name="Wei J."/>
            <person name="Que T."/>
            <person name="Du C."/>
            <person name="Cheng J."/>
            <person name="Dai P."/>
            <person name="Han X."/>
            <person name="Huang E."/>
            <person name="Gao Y."/>
            <person name="Liu J."/>
            <person name="Shao H."/>
            <person name="Ye R."/>
            <person name="Li L."/>
            <person name="Wei W."/>
            <person name="Wang X."/>
            <person name="Wang C."/>
            <person name="Huo Q."/>
            <person name="Li W."/>
            <person name="Guo W."/>
            <person name="Chen H."/>
            <person name="Chen S."/>
            <person name="Zhou L."/>
            <person name="Zhou L."/>
            <person name="Ni X."/>
            <person name="Tian J."/>
            <person name="Zhou Y."/>
            <person name="Sheng Y."/>
            <person name="Liu T."/>
            <person name="Pan Y."/>
            <person name="Xia L."/>
            <person name="Li J."/>
            <person name="Zhao F."/>
            <person name="Cao W."/>
        </authorList>
    </citation>
    <scope>NUCLEOTIDE SEQUENCE</scope>
    <source>
        <strain evidence="13">Rsan-2018</strain>
        <tissue evidence="13">Larvae</tissue>
    </source>
</reference>
<comment type="subcellular location">
    <subcellularLocation>
        <location evidence="2">Membrane</location>
        <topology evidence="2">Multi-pass membrane protein</topology>
    </subcellularLocation>
</comment>
<evidence type="ECO:0000313" key="13">
    <source>
        <dbReference type="EMBL" id="KAH7969790.1"/>
    </source>
</evidence>
<keyword evidence="4" id="KW-0812">Transmembrane</keyword>
<dbReference type="InterPro" id="IPR001054">
    <property type="entry name" value="A/G_cyclase"/>
</dbReference>
<keyword evidence="14" id="KW-1185">Reference proteome</keyword>
<evidence type="ECO:0000313" key="14">
    <source>
        <dbReference type="Proteomes" id="UP000821837"/>
    </source>
</evidence>
<dbReference type="InterPro" id="IPR029787">
    <property type="entry name" value="Nucleotide_cyclase"/>
</dbReference>
<evidence type="ECO:0000256" key="2">
    <source>
        <dbReference type="ARBA" id="ARBA00004141"/>
    </source>
</evidence>
<dbReference type="Pfam" id="PF00211">
    <property type="entry name" value="Guanylate_cyc"/>
    <property type="match status" value="1"/>
</dbReference>
<evidence type="ECO:0000256" key="3">
    <source>
        <dbReference type="ARBA" id="ARBA00012201"/>
    </source>
</evidence>
<gene>
    <name evidence="13" type="ORF">HPB52_021948</name>
</gene>
<organism evidence="13 14">
    <name type="scientific">Rhipicephalus sanguineus</name>
    <name type="common">Brown dog tick</name>
    <name type="synonym">Ixodes sanguineus</name>
    <dbReference type="NCBI Taxonomy" id="34632"/>
    <lineage>
        <taxon>Eukaryota</taxon>
        <taxon>Metazoa</taxon>
        <taxon>Ecdysozoa</taxon>
        <taxon>Arthropoda</taxon>
        <taxon>Chelicerata</taxon>
        <taxon>Arachnida</taxon>
        <taxon>Acari</taxon>
        <taxon>Parasitiformes</taxon>
        <taxon>Ixodida</taxon>
        <taxon>Ixodoidea</taxon>
        <taxon>Ixodidae</taxon>
        <taxon>Rhipicephalinae</taxon>
        <taxon>Rhipicephalus</taxon>
        <taxon>Rhipicephalus</taxon>
    </lineage>
</organism>
<evidence type="ECO:0000256" key="5">
    <source>
        <dbReference type="ARBA" id="ARBA00022723"/>
    </source>
</evidence>
<keyword evidence="7" id="KW-0067">ATP-binding</keyword>
<dbReference type="EC" id="4.6.1.1" evidence="3"/>
<comment type="catalytic activity">
    <reaction evidence="1">
        <text>ATP = 3',5'-cyclic AMP + diphosphate</text>
        <dbReference type="Rhea" id="RHEA:15389"/>
        <dbReference type="ChEBI" id="CHEBI:30616"/>
        <dbReference type="ChEBI" id="CHEBI:33019"/>
        <dbReference type="ChEBI" id="CHEBI:58165"/>
        <dbReference type="EC" id="4.6.1.1"/>
    </reaction>
</comment>
<evidence type="ECO:0000256" key="6">
    <source>
        <dbReference type="ARBA" id="ARBA00022741"/>
    </source>
</evidence>
<protein>
    <recommendedName>
        <fullName evidence="3">adenylate cyclase</fullName>
        <ecNumber evidence="3">4.6.1.1</ecNumber>
    </recommendedName>
</protein>
<dbReference type="GO" id="GO:0046872">
    <property type="term" value="F:metal ion binding"/>
    <property type="evidence" value="ECO:0007669"/>
    <property type="project" value="UniProtKB-KW"/>
</dbReference>
<comment type="caution">
    <text evidence="13">The sequence shown here is derived from an EMBL/GenBank/DDBJ whole genome shotgun (WGS) entry which is preliminary data.</text>
</comment>
<dbReference type="Proteomes" id="UP000821837">
    <property type="component" value="Unassembled WGS sequence"/>
</dbReference>
<reference evidence="13" key="1">
    <citation type="journal article" date="2020" name="Cell">
        <title>Large-Scale Comparative Analyses of Tick Genomes Elucidate Their Genetic Diversity and Vector Capacities.</title>
        <authorList>
            <consortium name="Tick Genome and Microbiome Consortium (TIGMIC)"/>
            <person name="Jia N."/>
            <person name="Wang J."/>
            <person name="Shi W."/>
            <person name="Du L."/>
            <person name="Sun Y."/>
            <person name="Zhan W."/>
            <person name="Jiang J.F."/>
            <person name="Wang Q."/>
            <person name="Zhang B."/>
            <person name="Ji P."/>
            <person name="Bell-Sakyi L."/>
            <person name="Cui X.M."/>
            <person name="Yuan T.T."/>
            <person name="Jiang B.G."/>
            <person name="Yang W.F."/>
            <person name="Lam T.T."/>
            <person name="Chang Q.C."/>
            <person name="Ding S.J."/>
            <person name="Wang X.J."/>
            <person name="Zhu J.G."/>
            <person name="Ruan X.D."/>
            <person name="Zhao L."/>
            <person name="Wei J.T."/>
            <person name="Ye R.Z."/>
            <person name="Que T.C."/>
            <person name="Du C.H."/>
            <person name="Zhou Y.H."/>
            <person name="Cheng J.X."/>
            <person name="Dai P.F."/>
            <person name="Guo W.B."/>
            <person name="Han X.H."/>
            <person name="Huang E.J."/>
            <person name="Li L.F."/>
            <person name="Wei W."/>
            <person name="Gao Y.C."/>
            <person name="Liu J.Z."/>
            <person name="Shao H.Z."/>
            <person name="Wang X."/>
            <person name="Wang C.C."/>
            <person name="Yang T.C."/>
            <person name="Huo Q.B."/>
            <person name="Li W."/>
            <person name="Chen H.Y."/>
            <person name="Chen S.E."/>
            <person name="Zhou L.G."/>
            <person name="Ni X.B."/>
            <person name="Tian J.H."/>
            <person name="Sheng Y."/>
            <person name="Liu T."/>
            <person name="Pan Y.S."/>
            <person name="Xia L.Y."/>
            <person name="Li J."/>
            <person name="Zhao F."/>
            <person name="Cao W.C."/>
        </authorList>
    </citation>
    <scope>NUCLEOTIDE SEQUENCE</scope>
    <source>
        <strain evidence="13">Rsan-2018</strain>
    </source>
</reference>
<evidence type="ECO:0000256" key="11">
    <source>
        <dbReference type="ARBA" id="ARBA00023239"/>
    </source>
</evidence>
<keyword evidence="11" id="KW-0456">Lyase</keyword>
<dbReference type="GO" id="GO:0035556">
    <property type="term" value="P:intracellular signal transduction"/>
    <property type="evidence" value="ECO:0007669"/>
    <property type="project" value="InterPro"/>
</dbReference>
<dbReference type="GO" id="GO:0006171">
    <property type="term" value="P:cAMP biosynthetic process"/>
    <property type="evidence" value="ECO:0007669"/>
    <property type="project" value="TreeGrafter"/>
</dbReference>